<reference evidence="12" key="1">
    <citation type="submission" date="2023-07" db="EMBL/GenBank/DDBJ databases">
        <title>draft genome sequence of fig (Ficus carica).</title>
        <authorList>
            <person name="Takahashi T."/>
            <person name="Nishimura K."/>
        </authorList>
    </citation>
    <scope>NUCLEOTIDE SEQUENCE</scope>
</reference>
<keyword evidence="7" id="KW-0539">Nucleus</keyword>
<dbReference type="GO" id="GO:0008270">
    <property type="term" value="F:zinc ion binding"/>
    <property type="evidence" value="ECO:0007669"/>
    <property type="project" value="UniProtKB-KW"/>
</dbReference>
<dbReference type="Proteomes" id="UP001187192">
    <property type="component" value="Unassembled WGS sequence"/>
</dbReference>
<keyword evidence="4" id="KW-0479">Metal-binding</keyword>
<evidence type="ECO:0000259" key="10">
    <source>
        <dbReference type="Pfam" id="PF13878"/>
    </source>
</evidence>
<keyword evidence="3" id="KW-0808">Transferase</keyword>
<keyword evidence="5" id="KW-0863">Zinc-finger</keyword>
<proteinExistence type="inferred from homology"/>
<dbReference type="PANTHER" id="PTHR45884">
    <property type="entry name" value="N-ACETYLTRANSFERASE ECO"/>
    <property type="match status" value="1"/>
</dbReference>
<accession>A0AA88A5L5</accession>
<evidence type="ECO:0000256" key="5">
    <source>
        <dbReference type="ARBA" id="ARBA00022771"/>
    </source>
</evidence>
<feature type="domain" description="N-acetyltransferase ESCO acetyl-transferase" evidence="11">
    <location>
        <begin position="298"/>
        <end position="366"/>
    </location>
</feature>
<evidence type="ECO:0000313" key="13">
    <source>
        <dbReference type="Proteomes" id="UP001187192"/>
    </source>
</evidence>
<organism evidence="12 13">
    <name type="scientific">Ficus carica</name>
    <name type="common">Common fig</name>
    <dbReference type="NCBI Taxonomy" id="3494"/>
    <lineage>
        <taxon>Eukaryota</taxon>
        <taxon>Viridiplantae</taxon>
        <taxon>Streptophyta</taxon>
        <taxon>Embryophyta</taxon>
        <taxon>Tracheophyta</taxon>
        <taxon>Spermatophyta</taxon>
        <taxon>Magnoliopsida</taxon>
        <taxon>eudicotyledons</taxon>
        <taxon>Gunneridae</taxon>
        <taxon>Pentapetalae</taxon>
        <taxon>rosids</taxon>
        <taxon>fabids</taxon>
        <taxon>Rosales</taxon>
        <taxon>Moraceae</taxon>
        <taxon>Ficeae</taxon>
        <taxon>Ficus</taxon>
    </lineage>
</organism>
<comment type="subcellular location">
    <subcellularLocation>
        <location evidence="1">Nucleus</location>
    </subcellularLocation>
</comment>
<dbReference type="GO" id="GO:0061733">
    <property type="term" value="F:protein-lysine-acetyltransferase activity"/>
    <property type="evidence" value="ECO:0007669"/>
    <property type="project" value="TreeGrafter"/>
</dbReference>
<dbReference type="Gramene" id="FCD_00017350-RA">
    <property type="protein sequence ID" value="FCD_00017350-RA:cds"/>
    <property type="gene ID" value="FCD_00017350"/>
</dbReference>
<dbReference type="PANTHER" id="PTHR45884:SF2">
    <property type="entry name" value="N-ACETYLTRANSFERASE ECO"/>
    <property type="match status" value="1"/>
</dbReference>
<evidence type="ECO:0000256" key="6">
    <source>
        <dbReference type="ARBA" id="ARBA00022833"/>
    </source>
</evidence>
<evidence type="ECO:0000256" key="3">
    <source>
        <dbReference type="ARBA" id="ARBA00022679"/>
    </source>
</evidence>
<evidence type="ECO:0000256" key="4">
    <source>
        <dbReference type="ARBA" id="ARBA00022723"/>
    </source>
</evidence>
<dbReference type="InterPro" id="IPR028005">
    <property type="entry name" value="AcTrfase_ESCO_Znf_dom"/>
</dbReference>
<evidence type="ECO:0000256" key="2">
    <source>
        <dbReference type="ARBA" id="ARBA00005816"/>
    </source>
</evidence>
<evidence type="ECO:0000256" key="9">
    <source>
        <dbReference type="ARBA" id="ARBA00023315"/>
    </source>
</evidence>
<dbReference type="Pfam" id="PF13880">
    <property type="entry name" value="Acetyltransf_13"/>
    <property type="match status" value="1"/>
</dbReference>
<dbReference type="EMBL" id="BTGU01000009">
    <property type="protein sequence ID" value="GMN39553.1"/>
    <property type="molecule type" value="Genomic_DNA"/>
</dbReference>
<keyword evidence="13" id="KW-1185">Reference proteome</keyword>
<dbReference type="GO" id="GO:0007064">
    <property type="term" value="P:mitotic sister chromatid cohesion"/>
    <property type="evidence" value="ECO:0007669"/>
    <property type="project" value="TreeGrafter"/>
</dbReference>
<dbReference type="Pfam" id="PF13878">
    <property type="entry name" value="zf-C2H2_3"/>
    <property type="match status" value="1"/>
</dbReference>
<evidence type="ECO:0000256" key="1">
    <source>
        <dbReference type="ARBA" id="ARBA00004123"/>
    </source>
</evidence>
<comment type="caution">
    <text evidence="12">The sequence shown here is derived from an EMBL/GenBank/DDBJ whole genome shotgun (WGS) entry which is preliminary data.</text>
</comment>
<keyword evidence="8" id="KW-0131">Cell cycle</keyword>
<sequence length="377" mass="42157">MEEDWHKMQSKISTFFKASSSFAAIGSPEPPPVPGDDDELDVWERKQHQFANTYSRRTRNPNINVEEIEAGTSELVKKTVSDDRLSGPESSVLGRTVVVKNKKRSYAQFHLELGQSDFLLHSCNTCGVKYTPGDKEDEKAHKAFHKDFTHGIQFKGWSNERVIHMPGVESGRIVMVLDSDSSAHKNKVAEVVKMMEIELGSGWIFHKHCKVFLFILSQRVAACVVAEPIEKAFKVLSISTERTTNTTTTKEEIARPTTLQFGDISFQREVVKRALSDINTKHSEKDLRGTILCEKEAVPAVCGIRAIWVSPANRRKHIATQLLDAVRKSFCLGFVLERSRLAFSQPTLTGKALASNYIGAGSFLVYKSNNLSSHDSS</sequence>
<keyword evidence="9" id="KW-0012">Acyltransferase</keyword>
<dbReference type="InterPro" id="IPR028009">
    <property type="entry name" value="ESCO_Acetyltransf_dom"/>
</dbReference>
<comment type="similarity">
    <text evidence="2">Belongs to the acetyltransferase family. ECO subfamily.</text>
</comment>
<evidence type="ECO:0000256" key="8">
    <source>
        <dbReference type="ARBA" id="ARBA00023306"/>
    </source>
</evidence>
<name>A0AA88A5L5_FICCA</name>
<dbReference type="GO" id="GO:0000785">
    <property type="term" value="C:chromatin"/>
    <property type="evidence" value="ECO:0007669"/>
    <property type="project" value="TreeGrafter"/>
</dbReference>
<dbReference type="AlphaFoldDB" id="A0AA88A5L5"/>
<evidence type="ECO:0000256" key="7">
    <source>
        <dbReference type="ARBA" id="ARBA00023242"/>
    </source>
</evidence>
<protein>
    <submittedName>
        <fullName evidence="12">Uncharacterized protein</fullName>
    </submittedName>
</protein>
<gene>
    <name evidence="12" type="ORF">TIFTF001_008789</name>
</gene>
<feature type="domain" description="N-acetyltransferase ESCO zinc-finger" evidence="10">
    <location>
        <begin position="108"/>
        <end position="146"/>
    </location>
</feature>
<dbReference type="GO" id="GO:0005634">
    <property type="term" value="C:nucleus"/>
    <property type="evidence" value="ECO:0007669"/>
    <property type="project" value="UniProtKB-SubCell"/>
</dbReference>
<evidence type="ECO:0000313" key="12">
    <source>
        <dbReference type="EMBL" id="GMN39553.1"/>
    </source>
</evidence>
<keyword evidence="6" id="KW-0862">Zinc</keyword>
<evidence type="ECO:0000259" key="11">
    <source>
        <dbReference type="Pfam" id="PF13880"/>
    </source>
</evidence>